<protein>
    <submittedName>
        <fullName evidence="10">Uncharacterized protein</fullName>
    </submittedName>
</protein>
<feature type="region of interest" description="Disordered" evidence="8">
    <location>
        <begin position="88"/>
        <end position="206"/>
    </location>
</feature>
<evidence type="ECO:0000256" key="1">
    <source>
        <dbReference type="ARBA" id="ARBA00004651"/>
    </source>
</evidence>
<evidence type="ECO:0000256" key="7">
    <source>
        <dbReference type="ARBA" id="ARBA00023136"/>
    </source>
</evidence>
<dbReference type="InterPro" id="IPR007208">
    <property type="entry name" value="MrpF/PhaF-like"/>
</dbReference>
<dbReference type="Pfam" id="PF04066">
    <property type="entry name" value="MrpF_PhaF"/>
    <property type="match status" value="1"/>
</dbReference>
<evidence type="ECO:0000256" key="8">
    <source>
        <dbReference type="SAM" id="MobiDB-lite"/>
    </source>
</evidence>
<evidence type="ECO:0000256" key="6">
    <source>
        <dbReference type="ARBA" id="ARBA00022989"/>
    </source>
</evidence>
<keyword evidence="5 9" id="KW-0812">Transmembrane</keyword>
<keyword evidence="6 9" id="KW-1133">Transmembrane helix</keyword>
<organism evidence="10 11">
    <name type="scientific">Candidatus Nesterenkonia stercoripullorum</name>
    <dbReference type="NCBI Taxonomy" id="2838701"/>
    <lineage>
        <taxon>Bacteria</taxon>
        <taxon>Bacillati</taxon>
        <taxon>Actinomycetota</taxon>
        <taxon>Actinomycetes</taxon>
        <taxon>Micrococcales</taxon>
        <taxon>Micrococcaceae</taxon>
        <taxon>Nesterenkonia</taxon>
    </lineage>
</organism>
<dbReference type="EMBL" id="DXGD01000239">
    <property type="protein sequence ID" value="HIW99780.1"/>
    <property type="molecule type" value="Genomic_DNA"/>
</dbReference>
<comment type="similarity">
    <text evidence="2">Belongs to the CPA3 antiporters (TC 2.A.63) subunit F family.</text>
</comment>
<feature type="compositionally biased region" description="Acidic residues" evidence="8">
    <location>
        <begin position="165"/>
        <end position="174"/>
    </location>
</feature>
<feature type="compositionally biased region" description="Low complexity" evidence="8">
    <location>
        <begin position="133"/>
        <end position="164"/>
    </location>
</feature>
<sequence>MDYAYGITQVLLSIAFLCAVYRVFAGPSVLDRVISVDVMLIVVASLLFADMADNDHQDNILFALGTAVIGFLGAVAIARYVAVRSPDDGSDAADDAGTRHAVGASDDVEPEVATGRTEENEVVEAQSPTMDDGGAAAAGPPHGRAAQAGAAENHAGNASGAAADSDAEQEEEESTAWFTALARSRNAPRAEGDASEDPSQQGGEQR</sequence>
<dbReference type="Proteomes" id="UP000824151">
    <property type="component" value="Unassembled WGS sequence"/>
</dbReference>
<name>A0A9D1USW1_9MICC</name>
<evidence type="ECO:0000256" key="5">
    <source>
        <dbReference type="ARBA" id="ARBA00022692"/>
    </source>
</evidence>
<dbReference type="GO" id="GO:0015385">
    <property type="term" value="F:sodium:proton antiporter activity"/>
    <property type="evidence" value="ECO:0007669"/>
    <property type="project" value="TreeGrafter"/>
</dbReference>
<proteinExistence type="inferred from homology"/>
<feature type="transmembrane region" description="Helical" evidence="9">
    <location>
        <begin position="6"/>
        <end position="24"/>
    </location>
</feature>
<evidence type="ECO:0000256" key="3">
    <source>
        <dbReference type="ARBA" id="ARBA00022448"/>
    </source>
</evidence>
<dbReference type="PANTHER" id="PTHR34702:SF1">
    <property type="entry name" value="NA(+)_H(+) ANTIPORTER SUBUNIT F"/>
    <property type="match status" value="1"/>
</dbReference>
<evidence type="ECO:0000313" key="11">
    <source>
        <dbReference type="Proteomes" id="UP000824151"/>
    </source>
</evidence>
<feature type="transmembrane region" description="Helical" evidence="9">
    <location>
        <begin position="29"/>
        <end position="48"/>
    </location>
</feature>
<accession>A0A9D1USW1</accession>
<keyword evidence="3" id="KW-0813">Transport</keyword>
<gene>
    <name evidence="10" type="ORF">H9871_06520</name>
</gene>
<evidence type="ECO:0000313" key="10">
    <source>
        <dbReference type="EMBL" id="HIW99780.1"/>
    </source>
</evidence>
<reference evidence="10" key="2">
    <citation type="submission" date="2021-04" db="EMBL/GenBank/DDBJ databases">
        <authorList>
            <person name="Gilroy R."/>
        </authorList>
    </citation>
    <scope>NUCLEOTIDE SEQUENCE</scope>
    <source>
        <strain evidence="10">ChiHejej3B27-3195</strain>
    </source>
</reference>
<feature type="transmembrane region" description="Helical" evidence="9">
    <location>
        <begin position="60"/>
        <end position="82"/>
    </location>
</feature>
<evidence type="ECO:0000256" key="4">
    <source>
        <dbReference type="ARBA" id="ARBA00022475"/>
    </source>
</evidence>
<evidence type="ECO:0000256" key="2">
    <source>
        <dbReference type="ARBA" id="ARBA00009212"/>
    </source>
</evidence>
<feature type="compositionally biased region" description="Polar residues" evidence="8">
    <location>
        <begin position="197"/>
        <end position="206"/>
    </location>
</feature>
<reference evidence="10" key="1">
    <citation type="journal article" date="2021" name="PeerJ">
        <title>Extensive microbial diversity within the chicken gut microbiome revealed by metagenomics and culture.</title>
        <authorList>
            <person name="Gilroy R."/>
            <person name="Ravi A."/>
            <person name="Getino M."/>
            <person name="Pursley I."/>
            <person name="Horton D.L."/>
            <person name="Alikhan N.F."/>
            <person name="Baker D."/>
            <person name="Gharbi K."/>
            <person name="Hall N."/>
            <person name="Watson M."/>
            <person name="Adriaenssens E.M."/>
            <person name="Foster-Nyarko E."/>
            <person name="Jarju S."/>
            <person name="Secka A."/>
            <person name="Antonio M."/>
            <person name="Oren A."/>
            <person name="Chaudhuri R.R."/>
            <person name="La Ragione R."/>
            <person name="Hildebrand F."/>
            <person name="Pallen M.J."/>
        </authorList>
    </citation>
    <scope>NUCLEOTIDE SEQUENCE</scope>
    <source>
        <strain evidence="10">ChiHejej3B27-3195</strain>
    </source>
</reference>
<evidence type="ECO:0000256" key="9">
    <source>
        <dbReference type="SAM" id="Phobius"/>
    </source>
</evidence>
<comment type="subcellular location">
    <subcellularLocation>
        <location evidence="1">Cell membrane</location>
        <topology evidence="1">Multi-pass membrane protein</topology>
    </subcellularLocation>
</comment>
<dbReference type="AlphaFoldDB" id="A0A9D1USW1"/>
<keyword evidence="4" id="KW-1003">Cell membrane</keyword>
<dbReference type="PANTHER" id="PTHR34702">
    <property type="entry name" value="NA(+)/H(+) ANTIPORTER SUBUNIT F1"/>
    <property type="match status" value="1"/>
</dbReference>
<keyword evidence="7 9" id="KW-0472">Membrane</keyword>
<comment type="caution">
    <text evidence="10">The sequence shown here is derived from an EMBL/GenBank/DDBJ whole genome shotgun (WGS) entry which is preliminary data.</text>
</comment>
<dbReference type="GO" id="GO:0005886">
    <property type="term" value="C:plasma membrane"/>
    <property type="evidence" value="ECO:0007669"/>
    <property type="project" value="UniProtKB-SubCell"/>
</dbReference>